<dbReference type="InterPro" id="IPR000120">
    <property type="entry name" value="Amidase"/>
</dbReference>
<proteinExistence type="inferred from homology"/>
<dbReference type="PANTHER" id="PTHR11895">
    <property type="entry name" value="TRANSAMIDASE"/>
    <property type="match status" value="1"/>
</dbReference>
<feature type="compositionally biased region" description="Polar residues" evidence="2">
    <location>
        <begin position="132"/>
        <end position="147"/>
    </location>
</feature>
<dbReference type="Gene3D" id="3.90.1300.10">
    <property type="entry name" value="Amidase signature (AS) domain"/>
    <property type="match status" value="1"/>
</dbReference>
<dbReference type="PROSITE" id="PS00571">
    <property type="entry name" value="AMIDASES"/>
    <property type="match status" value="1"/>
</dbReference>
<evidence type="ECO:0000256" key="2">
    <source>
        <dbReference type="SAM" id="MobiDB-lite"/>
    </source>
</evidence>
<feature type="region of interest" description="Disordered" evidence="2">
    <location>
        <begin position="132"/>
        <end position="161"/>
    </location>
</feature>
<dbReference type="InterPro" id="IPR036928">
    <property type="entry name" value="AS_sf"/>
</dbReference>
<sequence length="475" mass="50481">MDPYSSATALAAAVRRRELSPVEIADTYLDRIARHDPELAAFTWLDADAVRAAARRAERQVVEAAREDLAVLPPFHGVPIPVKELTQVEGQPATYGSHGVDDRPRTLTEPVVRRLLDAGFLLMGRTNSPDMGLLSTTDNSRFGSTRNPWAPERTSGGSSGGAAAAVAAGLAPVAHANDGGGSIRMPSSACGLVGLKAGRGRVPQQIPGWEHATVEGAITRTVRDAAALLDVMSVPDRLAMYHAPAPERPFADEPGRDGGRLRIGLLTEAPTGMPVAPECVAAAEHTGRLLTALGHDVFPAAPSFFSERAIVGYTQTVLDAALWAAPYDRPELAEPHLRFRMERAAGKHSGEYTRAAALLAEESRAVRAQWGRDFDLLLTPTMACPPPPVDALLKEANDDPGGPRATETRMISFTAVCNITGLPAVSLPTHTSPEGLPIGSQLVAGPWDEAALLRVAAELELLDGWPDRRPARFPG</sequence>
<feature type="domain" description="Amidase" evidence="3">
    <location>
        <begin position="23"/>
        <end position="453"/>
    </location>
</feature>
<organism evidence="4 5">
    <name type="scientific">Streptomyces hydrogenans</name>
    <dbReference type="NCBI Taxonomy" id="1873719"/>
    <lineage>
        <taxon>Bacteria</taxon>
        <taxon>Bacillati</taxon>
        <taxon>Actinomycetota</taxon>
        <taxon>Actinomycetes</taxon>
        <taxon>Kitasatosporales</taxon>
        <taxon>Streptomycetaceae</taxon>
        <taxon>Streptomyces</taxon>
    </lineage>
</organism>
<evidence type="ECO:0000313" key="4">
    <source>
        <dbReference type="EMBL" id="GHI25329.1"/>
    </source>
</evidence>
<protein>
    <submittedName>
        <fullName evidence="4">Amidase</fullName>
    </submittedName>
</protein>
<evidence type="ECO:0000256" key="1">
    <source>
        <dbReference type="ARBA" id="ARBA00009199"/>
    </source>
</evidence>
<name>A0ABQ3PJX8_9ACTN</name>
<keyword evidence="5" id="KW-1185">Reference proteome</keyword>
<dbReference type="PANTHER" id="PTHR11895:SF7">
    <property type="entry name" value="GLUTAMYL-TRNA(GLN) AMIDOTRANSFERASE SUBUNIT A, MITOCHONDRIAL"/>
    <property type="match status" value="1"/>
</dbReference>
<dbReference type="SUPFAM" id="SSF75304">
    <property type="entry name" value="Amidase signature (AS) enzymes"/>
    <property type="match status" value="1"/>
</dbReference>
<evidence type="ECO:0000259" key="3">
    <source>
        <dbReference type="Pfam" id="PF01425"/>
    </source>
</evidence>
<accession>A0ABQ3PJX8</accession>
<comment type="caution">
    <text evidence="4">The sequence shown here is derived from an EMBL/GenBank/DDBJ whole genome shotgun (WGS) entry which is preliminary data.</text>
</comment>
<evidence type="ECO:0000313" key="5">
    <source>
        <dbReference type="Proteomes" id="UP001052739"/>
    </source>
</evidence>
<dbReference type="Proteomes" id="UP001052739">
    <property type="component" value="Unassembled WGS sequence"/>
</dbReference>
<gene>
    <name evidence="4" type="ORF">Shyd_67000</name>
</gene>
<reference evidence="4" key="1">
    <citation type="submission" date="2024-05" db="EMBL/GenBank/DDBJ databases">
        <title>Whole genome shotgun sequence of Streptomyces hydrogenans NBRC 13475.</title>
        <authorList>
            <person name="Komaki H."/>
            <person name="Tamura T."/>
        </authorList>
    </citation>
    <scope>NUCLEOTIDE SEQUENCE</scope>
    <source>
        <strain evidence="4">NBRC 13475</strain>
    </source>
</reference>
<comment type="similarity">
    <text evidence="1">Belongs to the amidase family.</text>
</comment>
<dbReference type="Pfam" id="PF01425">
    <property type="entry name" value="Amidase"/>
    <property type="match status" value="1"/>
</dbReference>
<dbReference type="RefSeq" id="WP_190225548.1">
    <property type="nucleotide sequence ID" value="NZ_BNBS01000113.1"/>
</dbReference>
<dbReference type="InterPro" id="IPR023631">
    <property type="entry name" value="Amidase_dom"/>
</dbReference>
<dbReference type="EMBL" id="BNDW01000068">
    <property type="protein sequence ID" value="GHI25329.1"/>
    <property type="molecule type" value="Genomic_DNA"/>
</dbReference>
<dbReference type="InterPro" id="IPR020556">
    <property type="entry name" value="Amidase_CS"/>
</dbReference>